<dbReference type="SMART" id="SM00363">
    <property type="entry name" value="S4"/>
    <property type="match status" value="1"/>
</dbReference>
<dbReference type="InterPro" id="IPR036986">
    <property type="entry name" value="S4_RNA-bd_sf"/>
</dbReference>
<dbReference type="EMBL" id="JBHRTB010000010">
    <property type="protein sequence ID" value="MFC3142687.1"/>
    <property type="molecule type" value="Genomic_DNA"/>
</dbReference>
<gene>
    <name evidence="4" type="ORF">ACFOGP_08200</name>
</gene>
<feature type="compositionally biased region" description="Basic and acidic residues" evidence="2">
    <location>
        <begin position="117"/>
        <end position="128"/>
    </location>
</feature>
<evidence type="ECO:0000256" key="2">
    <source>
        <dbReference type="SAM" id="MobiDB-lite"/>
    </source>
</evidence>
<dbReference type="Gene3D" id="3.10.290.10">
    <property type="entry name" value="RNA-binding S4 domain"/>
    <property type="match status" value="1"/>
</dbReference>
<feature type="domain" description="RNA-binding S4" evidence="3">
    <location>
        <begin position="8"/>
        <end position="73"/>
    </location>
</feature>
<dbReference type="RefSeq" id="WP_275633479.1">
    <property type="nucleotide sequence ID" value="NZ_JARGYD010000005.1"/>
</dbReference>
<sequence length="128" mass="14144">MTEPRATIRLDKWLWYARFFKTRGLAAKTVSAGHVRVNAARVSKPAQAVGPGDTLTFPQAKRIRVVRILAPGTRRGPAPEAQALYEDLSPPAPPPEDRPAPAPKFEGGGRPTKKDRRKSDEMRQHGLE</sequence>
<dbReference type="Pfam" id="PF01479">
    <property type="entry name" value="S4"/>
    <property type="match status" value="1"/>
</dbReference>
<keyword evidence="1" id="KW-0694">RNA-binding</keyword>
<evidence type="ECO:0000256" key="1">
    <source>
        <dbReference type="PROSITE-ProRule" id="PRU00182"/>
    </source>
</evidence>
<accession>A0ABV7GSC4</accession>
<evidence type="ECO:0000259" key="3">
    <source>
        <dbReference type="SMART" id="SM00363"/>
    </source>
</evidence>
<dbReference type="Proteomes" id="UP001595632">
    <property type="component" value="Unassembled WGS sequence"/>
</dbReference>
<dbReference type="InterPro" id="IPR002942">
    <property type="entry name" value="S4_RNA-bd"/>
</dbReference>
<dbReference type="PROSITE" id="PS50889">
    <property type="entry name" value="S4"/>
    <property type="match status" value="1"/>
</dbReference>
<organism evidence="4 5">
    <name type="scientific">Psychromarinibacter halotolerans</name>
    <dbReference type="NCBI Taxonomy" id="1775175"/>
    <lineage>
        <taxon>Bacteria</taxon>
        <taxon>Pseudomonadati</taxon>
        <taxon>Pseudomonadota</taxon>
        <taxon>Alphaproteobacteria</taxon>
        <taxon>Rhodobacterales</taxon>
        <taxon>Paracoccaceae</taxon>
        <taxon>Psychromarinibacter</taxon>
    </lineage>
</organism>
<evidence type="ECO:0000313" key="4">
    <source>
        <dbReference type="EMBL" id="MFC3142687.1"/>
    </source>
</evidence>
<feature type="region of interest" description="Disordered" evidence="2">
    <location>
        <begin position="72"/>
        <end position="128"/>
    </location>
</feature>
<name>A0ABV7GSC4_9RHOB</name>
<evidence type="ECO:0000313" key="5">
    <source>
        <dbReference type="Proteomes" id="UP001595632"/>
    </source>
</evidence>
<dbReference type="SUPFAM" id="SSF55174">
    <property type="entry name" value="Alpha-L RNA-binding motif"/>
    <property type="match status" value="1"/>
</dbReference>
<comment type="caution">
    <text evidence="4">The sequence shown here is derived from an EMBL/GenBank/DDBJ whole genome shotgun (WGS) entry which is preliminary data.</text>
</comment>
<reference evidence="5" key="1">
    <citation type="journal article" date="2019" name="Int. J. Syst. Evol. Microbiol.">
        <title>The Global Catalogue of Microorganisms (GCM) 10K type strain sequencing project: providing services to taxonomists for standard genome sequencing and annotation.</title>
        <authorList>
            <consortium name="The Broad Institute Genomics Platform"/>
            <consortium name="The Broad Institute Genome Sequencing Center for Infectious Disease"/>
            <person name="Wu L."/>
            <person name="Ma J."/>
        </authorList>
    </citation>
    <scope>NUCLEOTIDE SEQUENCE [LARGE SCALE GENOMIC DNA]</scope>
    <source>
        <strain evidence="5">KCTC 52366</strain>
    </source>
</reference>
<keyword evidence="5" id="KW-1185">Reference proteome</keyword>
<protein>
    <submittedName>
        <fullName evidence="4">RNA-binding S4 domain-containing protein</fullName>
    </submittedName>
</protein>
<dbReference type="CDD" id="cd00165">
    <property type="entry name" value="S4"/>
    <property type="match status" value="1"/>
</dbReference>
<proteinExistence type="predicted"/>